<feature type="compositionally biased region" description="Low complexity" evidence="1">
    <location>
        <begin position="168"/>
        <end position="178"/>
    </location>
</feature>
<evidence type="ECO:0000313" key="2">
    <source>
        <dbReference type="EMBL" id="EEC66990.1"/>
    </source>
</evidence>
<feature type="region of interest" description="Disordered" evidence="1">
    <location>
        <begin position="1"/>
        <end position="24"/>
    </location>
</feature>
<dbReference type="Proteomes" id="UP000007015">
    <property type="component" value="Chromosome 10"/>
</dbReference>
<feature type="region of interest" description="Disordered" evidence="1">
    <location>
        <begin position="147"/>
        <end position="178"/>
    </location>
</feature>
<reference evidence="2 3" key="1">
    <citation type="journal article" date="2005" name="PLoS Biol.">
        <title>The genomes of Oryza sativa: a history of duplications.</title>
        <authorList>
            <person name="Yu J."/>
            <person name="Wang J."/>
            <person name="Lin W."/>
            <person name="Li S."/>
            <person name="Li H."/>
            <person name="Zhou J."/>
            <person name="Ni P."/>
            <person name="Dong W."/>
            <person name="Hu S."/>
            <person name="Zeng C."/>
            <person name="Zhang J."/>
            <person name="Zhang Y."/>
            <person name="Li R."/>
            <person name="Xu Z."/>
            <person name="Li S."/>
            <person name="Li X."/>
            <person name="Zheng H."/>
            <person name="Cong L."/>
            <person name="Lin L."/>
            <person name="Yin J."/>
            <person name="Geng J."/>
            <person name="Li G."/>
            <person name="Shi J."/>
            <person name="Liu J."/>
            <person name="Lv H."/>
            <person name="Li J."/>
            <person name="Wang J."/>
            <person name="Deng Y."/>
            <person name="Ran L."/>
            <person name="Shi X."/>
            <person name="Wang X."/>
            <person name="Wu Q."/>
            <person name="Li C."/>
            <person name="Ren X."/>
            <person name="Wang J."/>
            <person name="Wang X."/>
            <person name="Li D."/>
            <person name="Liu D."/>
            <person name="Zhang X."/>
            <person name="Ji Z."/>
            <person name="Zhao W."/>
            <person name="Sun Y."/>
            <person name="Zhang Z."/>
            <person name="Bao J."/>
            <person name="Han Y."/>
            <person name="Dong L."/>
            <person name="Ji J."/>
            <person name="Chen P."/>
            <person name="Wu S."/>
            <person name="Liu J."/>
            <person name="Xiao Y."/>
            <person name="Bu D."/>
            <person name="Tan J."/>
            <person name="Yang L."/>
            <person name="Ye C."/>
            <person name="Zhang J."/>
            <person name="Xu J."/>
            <person name="Zhou Y."/>
            <person name="Yu Y."/>
            <person name="Zhang B."/>
            <person name="Zhuang S."/>
            <person name="Wei H."/>
            <person name="Liu B."/>
            <person name="Lei M."/>
            <person name="Yu H."/>
            <person name="Li Y."/>
            <person name="Xu H."/>
            <person name="Wei S."/>
            <person name="He X."/>
            <person name="Fang L."/>
            <person name="Zhang Z."/>
            <person name="Zhang Y."/>
            <person name="Huang X."/>
            <person name="Su Z."/>
            <person name="Tong W."/>
            <person name="Li J."/>
            <person name="Tong Z."/>
            <person name="Li S."/>
            <person name="Ye J."/>
            <person name="Wang L."/>
            <person name="Fang L."/>
            <person name="Lei T."/>
            <person name="Chen C."/>
            <person name="Chen H."/>
            <person name="Xu Z."/>
            <person name="Li H."/>
            <person name="Huang H."/>
            <person name="Zhang F."/>
            <person name="Xu H."/>
            <person name="Li N."/>
            <person name="Zhao C."/>
            <person name="Li S."/>
            <person name="Dong L."/>
            <person name="Huang Y."/>
            <person name="Li L."/>
            <person name="Xi Y."/>
            <person name="Qi Q."/>
            <person name="Li W."/>
            <person name="Zhang B."/>
            <person name="Hu W."/>
            <person name="Zhang Y."/>
            <person name="Tian X."/>
            <person name="Jiao Y."/>
            <person name="Liang X."/>
            <person name="Jin J."/>
            <person name="Gao L."/>
            <person name="Zheng W."/>
            <person name="Hao B."/>
            <person name="Liu S."/>
            <person name="Wang W."/>
            <person name="Yuan L."/>
            <person name="Cao M."/>
            <person name="McDermott J."/>
            <person name="Samudrala R."/>
            <person name="Wang J."/>
            <person name="Wong G.K."/>
            <person name="Yang H."/>
        </authorList>
    </citation>
    <scope>NUCLEOTIDE SEQUENCE [LARGE SCALE GENOMIC DNA]</scope>
    <source>
        <strain evidence="3">cv. 93-11</strain>
    </source>
</reference>
<dbReference type="HOGENOM" id="CLU_1512981_0_0_1"/>
<feature type="compositionally biased region" description="Low complexity" evidence="1">
    <location>
        <begin position="1"/>
        <end position="22"/>
    </location>
</feature>
<feature type="region of interest" description="Disordered" evidence="1">
    <location>
        <begin position="36"/>
        <end position="98"/>
    </location>
</feature>
<evidence type="ECO:0000256" key="1">
    <source>
        <dbReference type="SAM" id="MobiDB-lite"/>
    </source>
</evidence>
<feature type="compositionally biased region" description="Low complexity" evidence="1">
    <location>
        <begin position="147"/>
        <end position="159"/>
    </location>
</feature>
<evidence type="ECO:0000313" key="3">
    <source>
        <dbReference type="Proteomes" id="UP000007015"/>
    </source>
</evidence>
<accession>B8BGY8</accession>
<name>B8BGY8_ORYSI</name>
<proteinExistence type="predicted"/>
<organism evidence="2 3">
    <name type="scientific">Oryza sativa subsp. indica</name>
    <name type="common">Rice</name>
    <dbReference type="NCBI Taxonomy" id="39946"/>
    <lineage>
        <taxon>Eukaryota</taxon>
        <taxon>Viridiplantae</taxon>
        <taxon>Streptophyta</taxon>
        <taxon>Embryophyta</taxon>
        <taxon>Tracheophyta</taxon>
        <taxon>Spermatophyta</taxon>
        <taxon>Magnoliopsida</taxon>
        <taxon>Liliopsida</taxon>
        <taxon>Poales</taxon>
        <taxon>Poaceae</taxon>
        <taxon>BOP clade</taxon>
        <taxon>Oryzoideae</taxon>
        <taxon>Oryzeae</taxon>
        <taxon>Oryzinae</taxon>
        <taxon>Oryza</taxon>
        <taxon>Oryza sativa</taxon>
    </lineage>
</organism>
<sequence length="178" mass="19257">MSMRRSSQSHAHASPAATSHTTGCCLTLLFRTRPTRGAAALKDDDEAGPTPGQGRERERERETGSGQRDTSRTPPARPLARRLCHPSPLQPTLRRRPPIADVIANAVAPSSTSSMPRPDLESDLVRLCRIRVLHHHRHEAITVNAAAGHPSHASSSMPPAVQPRPLPSRRSPSPDLAV</sequence>
<dbReference type="Gramene" id="BGIOSGA032979-TA">
    <property type="protein sequence ID" value="BGIOSGA032979-PA"/>
    <property type="gene ID" value="BGIOSGA032979"/>
</dbReference>
<protein>
    <submittedName>
        <fullName evidence="2">Uncharacterized protein</fullName>
    </submittedName>
</protein>
<dbReference type="EMBL" id="CM000135">
    <property type="protein sequence ID" value="EEC66990.1"/>
    <property type="molecule type" value="Genomic_DNA"/>
</dbReference>
<feature type="compositionally biased region" description="Basic and acidic residues" evidence="1">
    <location>
        <begin position="54"/>
        <end position="63"/>
    </location>
</feature>
<keyword evidence="3" id="KW-1185">Reference proteome</keyword>
<gene>
    <name evidence="2" type="ORF">OsI_33688</name>
</gene>
<dbReference type="AlphaFoldDB" id="B8BGY8"/>